<dbReference type="EMBL" id="JASUXU010000024">
    <property type="protein sequence ID" value="KAK0320653.1"/>
    <property type="molecule type" value="Genomic_DNA"/>
</dbReference>
<evidence type="ECO:0000256" key="1">
    <source>
        <dbReference type="ARBA" id="ARBA00004123"/>
    </source>
</evidence>
<evidence type="ECO:0000256" key="2">
    <source>
        <dbReference type="ARBA" id="ARBA00006184"/>
    </source>
</evidence>
<dbReference type="GO" id="GO:0051301">
    <property type="term" value="P:cell division"/>
    <property type="evidence" value="ECO:0007669"/>
    <property type="project" value="UniProtKB-UniRule"/>
</dbReference>
<dbReference type="InterPro" id="IPR027417">
    <property type="entry name" value="P-loop_NTPase"/>
</dbReference>
<sequence>MPSTVLGKRTRSSADGADTILTRSKRRVVVEEREDEVQKENEQESPSISHRQVAVVSQDVLPVDKPAKRTRLASTRKVPVKKVVSGRRGDLSPAKISAHFKVAKTGIEVYRDGKGDAIPVPNTPRHRDVLSKKMPVTPRHRVLLAGSQLTPKTPITPSTSSTSVYNQARQLFSRCSNPGKLVGREAERQELSTFLGRCLASKSAGCLYVSGPPGTGKSALVDEVCGQCKGKDNVKISTVNCMSVRNAKDLAQKLAEDLGLKEDAGFDYLQLCFVGGDALKSYKYVVILDEVDRLVDMDLELLYSLFEWSMHASSSLVLVGIANALDLTDRFLPRLKSRNLKPELLPFMPYSASQIAEVLTLKLRSLVPGSSSNLPFAQPAAIQFCAKKVAAQTGDLRKAFDICRRAIDLVEQETREKDVTAALENSPSKTPLMENINLSSPPSPRSKAGHTLNKPRAPTLYTLDTAPKATIAHMARITALVFGNNTTQRLATLNLQQKAVLCALAALEKRKRDSQVSRTIFATPSKNHKESAVAPSIKQLFEAYASLCKREKLLHPLSAGEFRDVVEGLETLSLVVSDAGAKNGSLGMPLTPSRTSSRKGKGAFGTAAGGVGDERRMASSVGWEELRGCVEGGAGGEILREIMEGGGFL</sequence>
<dbReference type="InterPro" id="IPR036388">
    <property type="entry name" value="WH-like_DNA-bd_sf"/>
</dbReference>
<reference evidence="11" key="2">
    <citation type="submission" date="2023-06" db="EMBL/GenBank/DDBJ databases">
        <title>Black Yeasts Isolated from many extreme environments.</title>
        <authorList>
            <person name="Coleine C."/>
            <person name="Stajich J.E."/>
            <person name="Selbmann L."/>
        </authorList>
    </citation>
    <scope>NUCLEOTIDE SEQUENCE</scope>
    <source>
        <strain evidence="11">CCFEE 5200</strain>
    </source>
</reference>
<feature type="domain" description="AAA+ ATPase" evidence="9">
    <location>
        <begin position="203"/>
        <end position="347"/>
    </location>
</feature>
<evidence type="ECO:0000256" key="4">
    <source>
        <dbReference type="ARBA" id="ARBA00022705"/>
    </source>
</evidence>
<dbReference type="FunFam" id="3.40.50.300:FF:000547">
    <property type="entry name" value="Cell division control protein"/>
    <property type="match status" value="1"/>
</dbReference>
<organism evidence="10 12">
    <name type="scientific">Friedmanniomyces endolithicus</name>
    <dbReference type="NCBI Taxonomy" id="329885"/>
    <lineage>
        <taxon>Eukaryota</taxon>
        <taxon>Fungi</taxon>
        <taxon>Dikarya</taxon>
        <taxon>Ascomycota</taxon>
        <taxon>Pezizomycotina</taxon>
        <taxon>Dothideomycetes</taxon>
        <taxon>Dothideomycetidae</taxon>
        <taxon>Mycosphaerellales</taxon>
        <taxon>Teratosphaeriaceae</taxon>
        <taxon>Friedmanniomyces</taxon>
    </lineage>
</organism>
<evidence type="ECO:0000259" key="9">
    <source>
        <dbReference type="SMART" id="SM00382"/>
    </source>
</evidence>
<feature type="region of interest" description="Disordered" evidence="8">
    <location>
        <begin position="29"/>
        <end position="51"/>
    </location>
</feature>
<dbReference type="PIRSF" id="PIRSF001767">
    <property type="entry name" value="Cdc6"/>
    <property type="match status" value="1"/>
</dbReference>
<evidence type="ECO:0000256" key="3">
    <source>
        <dbReference type="ARBA" id="ARBA00022618"/>
    </source>
</evidence>
<evidence type="ECO:0000256" key="8">
    <source>
        <dbReference type="SAM" id="MobiDB-lite"/>
    </source>
</evidence>
<dbReference type="Proteomes" id="UP001175353">
    <property type="component" value="Unassembled WGS sequence"/>
</dbReference>
<dbReference type="GO" id="GO:0033314">
    <property type="term" value="P:mitotic DNA replication checkpoint signaling"/>
    <property type="evidence" value="ECO:0007669"/>
    <property type="project" value="TreeGrafter"/>
</dbReference>
<dbReference type="Gene3D" id="1.10.8.60">
    <property type="match status" value="1"/>
</dbReference>
<gene>
    <name evidence="10" type="primary">CDC6_1</name>
    <name evidence="11" type="synonym">CDC6_2</name>
    <name evidence="10" type="ORF">LTR82_008366</name>
    <name evidence="11" type="ORF">LTR91_006595</name>
</gene>
<dbReference type="InterPro" id="IPR015163">
    <property type="entry name" value="Cdc6_C"/>
</dbReference>
<dbReference type="Pfam" id="PF13401">
    <property type="entry name" value="AAA_22"/>
    <property type="match status" value="1"/>
</dbReference>
<feature type="region of interest" description="Disordered" evidence="8">
    <location>
        <begin position="1"/>
        <end position="20"/>
    </location>
</feature>
<dbReference type="GO" id="GO:0016887">
    <property type="term" value="F:ATP hydrolysis activity"/>
    <property type="evidence" value="ECO:0007669"/>
    <property type="project" value="InterPro"/>
</dbReference>
<dbReference type="PANTHER" id="PTHR10763">
    <property type="entry name" value="CELL DIVISION CONTROL PROTEIN 6-RELATED"/>
    <property type="match status" value="1"/>
</dbReference>
<feature type="compositionally biased region" description="Basic and acidic residues" evidence="8">
    <location>
        <begin position="29"/>
        <end position="42"/>
    </location>
</feature>
<evidence type="ECO:0000313" key="11">
    <source>
        <dbReference type="EMBL" id="KAK0997628.1"/>
    </source>
</evidence>
<dbReference type="Pfam" id="PF09079">
    <property type="entry name" value="WHD_Cdc6"/>
    <property type="match status" value="1"/>
</dbReference>
<keyword evidence="5" id="KW-0539">Nucleus</keyword>
<comment type="caution">
    <text evidence="10">The sequence shown here is derived from an EMBL/GenBank/DDBJ whole genome shotgun (WGS) entry which is preliminary data.</text>
</comment>
<keyword evidence="4" id="KW-0235">DNA replication</keyword>
<keyword evidence="6" id="KW-0131">Cell cycle</keyword>
<keyword evidence="13" id="KW-1185">Reference proteome</keyword>
<dbReference type="SMART" id="SM00382">
    <property type="entry name" value="AAA"/>
    <property type="match status" value="1"/>
</dbReference>
<accession>A0AAN6FNL8</accession>
<proteinExistence type="inferred from homology"/>
<dbReference type="InterPro" id="IPR016314">
    <property type="entry name" value="Cdc6/18"/>
</dbReference>
<dbReference type="Proteomes" id="UP001168146">
    <property type="component" value="Unassembled WGS sequence"/>
</dbReference>
<feature type="region of interest" description="Disordered" evidence="8">
    <location>
        <begin position="417"/>
        <end position="458"/>
    </location>
</feature>
<protein>
    <recommendedName>
        <fullName evidence="7">Cell division control protein</fullName>
    </recommendedName>
</protein>
<evidence type="ECO:0000256" key="6">
    <source>
        <dbReference type="ARBA" id="ARBA00023306"/>
    </source>
</evidence>
<dbReference type="GO" id="GO:0005634">
    <property type="term" value="C:nucleus"/>
    <property type="evidence" value="ECO:0007669"/>
    <property type="project" value="UniProtKB-SubCell"/>
</dbReference>
<dbReference type="InterPro" id="IPR050311">
    <property type="entry name" value="ORC1/CDC6"/>
</dbReference>
<dbReference type="GO" id="GO:0003688">
    <property type="term" value="F:DNA replication origin binding"/>
    <property type="evidence" value="ECO:0007669"/>
    <property type="project" value="TreeGrafter"/>
</dbReference>
<dbReference type="AlphaFoldDB" id="A0AAN6FNL8"/>
<evidence type="ECO:0000256" key="7">
    <source>
        <dbReference type="PIRNR" id="PIRNR001767"/>
    </source>
</evidence>
<dbReference type="PANTHER" id="PTHR10763:SF26">
    <property type="entry name" value="CELL DIVISION CONTROL PROTEIN 6 HOMOLOG"/>
    <property type="match status" value="1"/>
</dbReference>
<comment type="similarity">
    <text evidence="2 7">Belongs to the CDC6/cdc18 family.</text>
</comment>
<dbReference type="SUPFAM" id="SSF52540">
    <property type="entry name" value="P-loop containing nucleoside triphosphate hydrolases"/>
    <property type="match status" value="1"/>
</dbReference>
<name>A0AAN6FNL8_9PEZI</name>
<comment type="subcellular location">
    <subcellularLocation>
        <location evidence="1">Nucleus</location>
    </subcellularLocation>
</comment>
<dbReference type="GO" id="GO:0006270">
    <property type="term" value="P:DNA replication initiation"/>
    <property type="evidence" value="ECO:0007669"/>
    <property type="project" value="UniProtKB-UniRule"/>
</dbReference>
<reference evidence="10" key="1">
    <citation type="submission" date="2021-12" db="EMBL/GenBank/DDBJ databases">
        <title>Black yeast isolated from Biological Soil Crust.</title>
        <authorList>
            <person name="Kurbessoian T."/>
        </authorList>
    </citation>
    <scope>NUCLEOTIDE SEQUENCE</scope>
    <source>
        <strain evidence="10">CCFEE 5208</strain>
    </source>
</reference>
<evidence type="ECO:0000313" key="13">
    <source>
        <dbReference type="Proteomes" id="UP001175353"/>
    </source>
</evidence>
<evidence type="ECO:0000313" key="10">
    <source>
        <dbReference type="EMBL" id="KAK0320653.1"/>
    </source>
</evidence>
<dbReference type="InterPro" id="IPR003593">
    <property type="entry name" value="AAA+_ATPase"/>
</dbReference>
<dbReference type="EMBL" id="JAUJLE010000045">
    <property type="protein sequence ID" value="KAK0997628.1"/>
    <property type="molecule type" value="Genomic_DNA"/>
</dbReference>
<evidence type="ECO:0000313" key="12">
    <source>
        <dbReference type="Proteomes" id="UP001168146"/>
    </source>
</evidence>
<dbReference type="Gene3D" id="1.10.10.10">
    <property type="entry name" value="Winged helix-like DNA-binding domain superfamily/Winged helix DNA-binding domain"/>
    <property type="match status" value="1"/>
</dbReference>
<dbReference type="Pfam" id="PF22606">
    <property type="entry name" value="Cdc6-ORC-like_ATPase_lid"/>
    <property type="match status" value="1"/>
</dbReference>
<dbReference type="CDD" id="cd00009">
    <property type="entry name" value="AAA"/>
    <property type="match status" value="1"/>
</dbReference>
<dbReference type="Gene3D" id="3.40.50.300">
    <property type="entry name" value="P-loop containing nucleotide triphosphate hydrolases"/>
    <property type="match status" value="1"/>
</dbReference>
<keyword evidence="3" id="KW-0132">Cell division</keyword>
<feature type="region of interest" description="Disordered" evidence="8">
    <location>
        <begin position="586"/>
        <end position="609"/>
    </location>
</feature>
<dbReference type="InterPro" id="IPR049945">
    <property type="entry name" value="AAA_22"/>
</dbReference>
<evidence type="ECO:0000256" key="5">
    <source>
        <dbReference type="ARBA" id="ARBA00023242"/>
    </source>
</evidence>
<dbReference type="InterPro" id="IPR054425">
    <property type="entry name" value="Cdc6_ORC1-like_ATPase_lid"/>
</dbReference>